<evidence type="ECO:0000313" key="2">
    <source>
        <dbReference type="Proteomes" id="UP000821865"/>
    </source>
</evidence>
<proteinExistence type="predicted"/>
<name>A0ACB8C6U8_DERSI</name>
<gene>
    <name evidence="1" type="ORF">HPB49_001017</name>
</gene>
<dbReference type="Proteomes" id="UP000821865">
    <property type="component" value="Chromosome 8"/>
</dbReference>
<protein>
    <submittedName>
        <fullName evidence="1">Uncharacterized protein</fullName>
    </submittedName>
</protein>
<evidence type="ECO:0000313" key="1">
    <source>
        <dbReference type="EMBL" id="KAH7936545.1"/>
    </source>
</evidence>
<keyword evidence="2" id="KW-1185">Reference proteome</keyword>
<dbReference type="EMBL" id="CM023477">
    <property type="protein sequence ID" value="KAH7936545.1"/>
    <property type="molecule type" value="Genomic_DNA"/>
</dbReference>
<comment type="caution">
    <text evidence="1">The sequence shown here is derived from an EMBL/GenBank/DDBJ whole genome shotgun (WGS) entry which is preliminary data.</text>
</comment>
<sequence>MAPSALTSLRDLYRHVWSFRDSRIDGWGLVSEARLIFPLLAVYVYVAKIGGPRWMKHREPYKLQRTILVYNVATALANAYFFYRYARLTYLGGGYSFFCQGISRDTSEQSMEIVALSWWYLYVRIADFLDTFFFVARKKFSQISALHVIHHFLVVLSGWVWHNFGSDGQGVLGMLINQVVHVIMYTYYFLAALGPAVRPYLWWKKYLTGLQIAQFVFILVHISIPIFYDCGYPKVLAVFGVAQLLLGLVLFINFYLQTYIWRKGAMKEAPSSSAKDKQG</sequence>
<accession>A0ACB8C6U8</accession>
<organism evidence="1 2">
    <name type="scientific">Dermacentor silvarum</name>
    <name type="common">Tick</name>
    <dbReference type="NCBI Taxonomy" id="543639"/>
    <lineage>
        <taxon>Eukaryota</taxon>
        <taxon>Metazoa</taxon>
        <taxon>Ecdysozoa</taxon>
        <taxon>Arthropoda</taxon>
        <taxon>Chelicerata</taxon>
        <taxon>Arachnida</taxon>
        <taxon>Acari</taxon>
        <taxon>Parasitiformes</taxon>
        <taxon>Ixodida</taxon>
        <taxon>Ixodoidea</taxon>
        <taxon>Ixodidae</taxon>
        <taxon>Rhipicephalinae</taxon>
        <taxon>Dermacentor</taxon>
    </lineage>
</organism>
<reference evidence="1" key="1">
    <citation type="submission" date="2020-05" db="EMBL/GenBank/DDBJ databases">
        <title>Large-scale comparative analyses of tick genomes elucidate their genetic diversity and vector capacities.</title>
        <authorList>
            <person name="Jia N."/>
            <person name="Wang J."/>
            <person name="Shi W."/>
            <person name="Du L."/>
            <person name="Sun Y."/>
            <person name="Zhan W."/>
            <person name="Jiang J."/>
            <person name="Wang Q."/>
            <person name="Zhang B."/>
            <person name="Ji P."/>
            <person name="Sakyi L.B."/>
            <person name="Cui X."/>
            <person name="Yuan T."/>
            <person name="Jiang B."/>
            <person name="Yang W."/>
            <person name="Lam T.T.-Y."/>
            <person name="Chang Q."/>
            <person name="Ding S."/>
            <person name="Wang X."/>
            <person name="Zhu J."/>
            <person name="Ruan X."/>
            <person name="Zhao L."/>
            <person name="Wei J."/>
            <person name="Que T."/>
            <person name="Du C."/>
            <person name="Cheng J."/>
            <person name="Dai P."/>
            <person name="Han X."/>
            <person name="Huang E."/>
            <person name="Gao Y."/>
            <person name="Liu J."/>
            <person name="Shao H."/>
            <person name="Ye R."/>
            <person name="Li L."/>
            <person name="Wei W."/>
            <person name="Wang X."/>
            <person name="Wang C."/>
            <person name="Yang T."/>
            <person name="Huo Q."/>
            <person name="Li W."/>
            <person name="Guo W."/>
            <person name="Chen H."/>
            <person name="Zhou L."/>
            <person name="Ni X."/>
            <person name="Tian J."/>
            <person name="Zhou Y."/>
            <person name="Sheng Y."/>
            <person name="Liu T."/>
            <person name="Pan Y."/>
            <person name="Xia L."/>
            <person name="Li J."/>
            <person name="Zhao F."/>
            <person name="Cao W."/>
        </authorList>
    </citation>
    <scope>NUCLEOTIDE SEQUENCE</scope>
    <source>
        <strain evidence="1">Dsil-2018</strain>
    </source>
</reference>